<sequence>MQRIRDKSSAVFCPKDGSETRIAANSQEVHYIACNPHLKHKCRDLSAEELKPLTFKEDIHSVDYMREYPKYVVLKVVAHRLVEMFSDWRCPRGSIPDSISSCGNAMHPGW</sequence>
<reference evidence="1" key="1">
    <citation type="submission" date="2020-11" db="EMBL/GenBank/DDBJ databases">
        <authorList>
            <person name="Tran Van P."/>
        </authorList>
    </citation>
    <scope>NUCLEOTIDE SEQUENCE</scope>
</reference>
<dbReference type="EMBL" id="CAJPIZ010002463">
    <property type="protein sequence ID" value="CAG2105075.1"/>
    <property type="molecule type" value="Genomic_DNA"/>
</dbReference>
<dbReference type="AlphaFoldDB" id="A0A7R9KMF4"/>
<evidence type="ECO:0000313" key="2">
    <source>
        <dbReference type="Proteomes" id="UP000759131"/>
    </source>
</evidence>
<keyword evidence="2" id="KW-1185">Reference proteome</keyword>
<evidence type="ECO:0000313" key="1">
    <source>
        <dbReference type="EMBL" id="CAD7624645.1"/>
    </source>
</evidence>
<accession>A0A7R9KMF4</accession>
<gene>
    <name evidence="1" type="ORF">OSB1V03_LOCUS5087</name>
</gene>
<dbReference type="OrthoDB" id="199913at2759"/>
<proteinExistence type="predicted"/>
<dbReference type="Proteomes" id="UP000759131">
    <property type="component" value="Unassembled WGS sequence"/>
</dbReference>
<protein>
    <submittedName>
        <fullName evidence="1">Uncharacterized protein</fullName>
    </submittedName>
</protein>
<organism evidence="1">
    <name type="scientific">Medioppia subpectinata</name>
    <dbReference type="NCBI Taxonomy" id="1979941"/>
    <lineage>
        <taxon>Eukaryota</taxon>
        <taxon>Metazoa</taxon>
        <taxon>Ecdysozoa</taxon>
        <taxon>Arthropoda</taxon>
        <taxon>Chelicerata</taxon>
        <taxon>Arachnida</taxon>
        <taxon>Acari</taxon>
        <taxon>Acariformes</taxon>
        <taxon>Sarcoptiformes</taxon>
        <taxon>Oribatida</taxon>
        <taxon>Brachypylina</taxon>
        <taxon>Oppioidea</taxon>
        <taxon>Oppiidae</taxon>
        <taxon>Medioppia</taxon>
    </lineage>
</organism>
<dbReference type="EMBL" id="OC857038">
    <property type="protein sequence ID" value="CAD7624645.1"/>
    <property type="molecule type" value="Genomic_DNA"/>
</dbReference>
<name>A0A7R9KMF4_9ACAR</name>